<name>A0A1L9NGQ7_ASPTC</name>
<sequence>MAIAIPKQLCTDSNPKRSRFLSVTCPKLCCAHEENSNPKRLGLTTADRENRPRFTA</sequence>
<organism evidence="2 3">
    <name type="scientific">Aspergillus tubingensis (strain CBS 134.48)</name>
    <dbReference type="NCBI Taxonomy" id="767770"/>
    <lineage>
        <taxon>Eukaryota</taxon>
        <taxon>Fungi</taxon>
        <taxon>Dikarya</taxon>
        <taxon>Ascomycota</taxon>
        <taxon>Pezizomycotina</taxon>
        <taxon>Eurotiomycetes</taxon>
        <taxon>Eurotiomycetidae</taxon>
        <taxon>Eurotiales</taxon>
        <taxon>Aspergillaceae</taxon>
        <taxon>Aspergillus</taxon>
        <taxon>Aspergillus subgen. Circumdati</taxon>
    </lineage>
</organism>
<evidence type="ECO:0000313" key="3">
    <source>
        <dbReference type="Proteomes" id="UP000184304"/>
    </source>
</evidence>
<proteinExistence type="predicted"/>
<dbReference type="EMBL" id="KV878179">
    <property type="protein sequence ID" value="OJI88469.1"/>
    <property type="molecule type" value="Genomic_DNA"/>
</dbReference>
<dbReference type="AlphaFoldDB" id="A0A1L9NGQ7"/>
<evidence type="ECO:0000256" key="1">
    <source>
        <dbReference type="SAM" id="MobiDB-lite"/>
    </source>
</evidence>
<keyword evidence="3" id="KW-1185">Reference proteome</keyword>
<evidence type="ECO:0000313" key="2">
    <source>
        <dbReference type="EMBL" id="OJI88469.1"/>
    </source>
</evidence>
<protein>
    <submittedName>
        <fullName evidence="2">Uncharacterized protein</fullName>
    </submittedName>
</protein>
<accession>A0A1L9NGQ7</accession>
<dbReference type="Proteomes" id="UP000184304">
    <property type="component" value="Unassembled WGS sequence"/>
</dbReference>
<dbReference type="VEuPathDB" id="FungiDB:ASPTUDRAFT_50394"/>
<feature type="region of interest" description="Disordered" evidence="1">
    <location>
        <begin position="34"/>
        <end position="56"/>
    </location>
</feature>
<reference evidence="3" key="1">
    <citation type="journal article" date="2017" name="Genome Biol.">
        <title>Comparative genomics reveals high biological diversity and specific adaptations in the industrially and medically important fungal genus Aspergillus.</title>
        <authorList>
            <person name="de Vries R.P."/>
            <person name="Riley R."/>
            <person name="Wiebenga A."/>
            <person name="Aguilar-Osorio G."/>
            <person name="Amillis S."/>
            <person name="Uchima C.A."/>
            <person name="Anderluh G."/>
            <person name="Asadollahi M."/>
            <person name="Askin M."/>
            <person name="Barry K."/>
            <person name="Battaglia E."/>
            <person name="Bayram O."/>
            <person name="Benocci T."/>
            <person name="Braus-Stromeyer S.A."/>
            <person name="Caldana C."/>
            <person name="Canovas D."/>
            <person name="Cerqueira G.C."/>
            <person name="Chen F."/>
            <person name="Chen W."/>
            <person name="Choi C."/>
            <person name="Clum A."/>
            <person name="Dos Santos R.A."/>
            <person name="Damasio A.R."/>
            <person name="Diallinas G."/>
            <person name="Emri T."/>
            <person name="Fekete E."/>
            <person name="Flipphi M."/>
            <person name="Freyberg S."/>
            <person name="Gallo A."/>
            <person name="Gournas C."/>
            <person name="Habgood R."/>
            <person name="Hainaut M."/>
            <person name="Harispe M.L."/>
            <person name="Henrissat B."/>
            <person name="Hilden K.S."/>
            <person name="Hope R."/>
            <person name="Hossain A."/>
            <person name="Karabika E."/>
            <person name="Karaffa L."/>
            <person name="Karanyi Z."/>
            <person name="Krasevec N."/>
            <person name="Kuo A."/>
            <person name="Kusch H."/>
            <person name="LaButti K."/>
            <person name="Lagendijk E.L."/>
            <person name="Lapidus A."/>
            <person name="Levasseur A."/>
            <person name="Lindquist E."/>
            <person name="Lipzen A."/>
            <person name="Logrieco A.F."/>
            <person name="MacCabe A."/>
            <person name="Maekelae M.R."/>
            <person name="Malavazi I."/>
            <person name="Melin P."/>
            <person name="Meyer V."/>
            <person name="Mielnichuk N."/>
            <person name="Miskei M."/>
            <person name="Molnar A.P."/>
            <person name="Mule G."/>
            <person name="Ngan C.Y."/>
            <person name="Orejas M."/>
            <person name="Orosz E."/>
            <person name="Ouedraogo J.P."/>
            <person name="Overkamp K.M."/>
            <person name="Park H.-S."/>
            <person name="Perrone G."/>
            <person name="Piumi F."/>
            <person name="Punt P.J."/>
            <person name="Ram A.F."/>
            <person name="Ramon A."/>
            <person name="Rauscher S."/>
            <person name="Record E."/>
            <person name="Riano-Pachon D.M."/>
            <person name="Robert V."/>
            <person name="Roehrig J."/>
            <person name="Ruller R."/>
            <person name="Salamov A."/>
            <person name="Salih N.S."/>
            <person name="Samson R.A."/>
            <person name="Sandor E."/>
            <person name="Sanguinetti M."/>
            <person name="Schuetze T."/>
            <person name="Sepcic K."/>
            <person name="Shelest E."/>
            <person name="Sherlock G."/>
            <person name="Sophianopoulou V."/>
            <person name="Squina F.M."/>
            <person name="Sun H."/>
            <person name="Susca A."/>
            <person name="Todd R.B."/>
            <person name="Tsang A."/>
            <person name="Unkles S.E."/>
            <person name="van de Wiele N."/>
            <person name="van Rossen-Uffink D."/>
            <person name="Oliveira J.V."/>
            <person name="Vesth T.C."/>
            <person name="Visser J."/>
            <person name="Yu J.-H."/>
            <person name="Zhou M."/>
            <person name="Andersen M.R."/>
            <person name="Archer D.B."/>
            <person name="Baker S.E."/>
            <person name="Benoit I."/>
            <person name="Brakhage A.A."/>
            <person name="Braus G.H."/>
            <person name="Fischer R."/>
            <person name="Frisvad J.C."/>
            <person name="Goldman G.H."/>
            <person name="Houbraken J."/>
            <person name="Oakley B."/>
            <person name="Pocsi I."/>
            <person name="Scazzocchio C."/>
            <person name="Seiboth B."/>
            <person name="vanKuyk P.A."/>
            <person name="Wortman J."/>
            <person name="Dyer P.S."/>
            <person name="Grigoriev I.V."/>
        </authorList>
    </citation>
    <scope>NUCLEOTIDE SEQUENCE [LARGE SCALE GENOMIC DNA]</scope>
    <source>
        <strain evidence="3">CBS 134.48</strain>
    </source>
</reference>
<feature type="compositionally biased region" description="Basic and acidic residues" evidence="1">
    <location>
        <begin position="46"/>
        <end position="56"/>
    </location>
</feature>
<gene>
    <name evidence="2" type="ORF">ASPTUDRAFT_50394</name>
</gene>